<evidence type="ECO:0000313" key="3">
    <source>
        <dbReference type="Proteomes" id="UP001412067"/>
    </source>
</evidence>
<evidence type="ECO:0000313" key="2">
    <source>
        <dbReference type="EMBL" id="KAK8942144.1"/>
    </source>
</evidence>
<feature type="transmembrane region" description="Helical" evidence="1">
    <location>
        <begin position="45"/>
        <end position="67"/>
    </location>
</feature>
<comment type="caution">
    <text evidence="2">The sequence shown here is derived from an EMBL/GenBank/DDBJ whole genome shotgun (WGS) entry which is preliminary data.</text>
</comment>
<keyword evidence="1" id="KW-0472">Membrane</keyword>
<name>A0ABR2LJ74_9ASPA</name>
<keyword evidence="1" id="KW-1133">Transmembrane helix</keyword>
<dbReference type="EMBL" id="JBBWWR010000019">
    <property type="protein sequence ID" value="KAK8942144.1"/>
    <property type="molecule type" value="Genomic_DNA"/>
</dbReference>
<keyword evidence="1" id="KW-0812">Transmembrane</keyword>
<dbReference type="Proteomes" id="UP001412067">
    <property type="component" value="Unassembled WGS sequence"/>
</dbReference>
<reference evidence="2 3" key="1">
    <citation type="journal article" date="2022" name="Nat. Plants">
        <title>Genomes of leafy and leafless Platanthera orchids illuminate the evolution of mycoheterotrophy.</title>
        <authorList>
            <person name="Li M.H."/>
            <person name="Liu K.W."/>
            <person name="Li Z."/>
            <person name="Lu H.C."/>
            <person name="Ye Q.L."/>
            <person name="Zhang D."/>
            <person name="Wang J.Y."/>
            <person name="Li Y.F."/>
            <person name="Zhong Z.M."/>
            <person name="Liu X."/>
            <person name="Yu X."/>
            <person name="Liu D.K."/>
            <person name="Tu X.D."/>
            <person name="Liu B."/>
            <person name="Hao Y."/>
            <person name="Liao X.Y."/>
            <person name="Jiang Y.T."/>
            <person name="Sun W.H."/>
            <person name="Chen J."/>
            <person name="Chen Y.Q."/>
            <person name="Ai Y."/>
            <person name="Zhai J.W."/>
            <person name="Wu S.S."/>
            <person name="Zhou Z."/>
            <person name="Hsiao Y.Y."/>
            <person name="Wu W.L."/>
            <person name="Chen Y.Y."/>
            <person name="Lin Y.F."/>
            <person name="Hsu J.L."/>
            <person name="Li C.Y."/>
            <person name="Wang Z.W."/>
            <person name="Zhao X."/>
            <person name="Zhong W.Y."/>
            <person name="Ma X.K."/>
            <person name="Ma L."/>
            <person name="Huang J."/>
            <person name="Chen G.Z."/>
            <person name="Huang M.Z."/>
            <person name="Huang L."/>
            <person name="Peng D.H."/>
            <person name="Luo Y.B."/>
            <person name="Zou S.Q."/>
            <person name="Chen S.P."/>
            <person name="Lan S."/>
            <person name="Tsai W.C."/>
            <person name="Van de Peer Y."/>
            <person name="Liu Z.J."/>
        </authorList>
    </citation>
    <scope>NUCLEOTIDE SEQUENCE [LARGE SCALE GENOMIC DNA]</scope>
    <source>
        <strain evidence="2">Lor288</strain>
    </source>
</reference>
<organism evidence="2 3">
    <name type="scientific">Platanthera guangdongensis</name>
    <dbReference type="NCBI Taxonomy" id="2320717"/>
    <lineage>
        <taxon>Eukaryota</taxon>
        <taxon>Viridiplantae</taxon>
        <taxon>Streptophyta</taxon>
        <taxon>Embryophyta</taxon>
        <taxon>Tracheophyta</taxon>
        <taxon>Spermatophyta</taxon>
        <taxon>Magnoliopsida</taxon>
        <taxon>Liliopsida</taxon>
        <taxon>Asparagales</taxon>
        <taxon>Orchidaceae</taxon>
        <taxon>Orchidoideae</taxon>
        <taxon>Orchideae</taxon>
        <taxon>Orchidinae</taxon>
        <taxon>Platanthera</taxon>
    </lineage>
</organism>
<evidence type="ECO:0000256" key="1">
    <source>
        <dbReference type="SAM" id="Phobius"/>
    </source>
</evidence>
<keyword evidence="3" id="KW-1185">Reference proteome</keyword>
<protein>
    <recommendedName>
        <fullName evidence="4">Maturase K</fullName>
    </recommendedName>
</protein>
<gene>
    <name evidence="2" type="ORF">KSP40_PGU022188</name>
</gene>
<accession>A0ABR2LJ74</accession>
<sequence length="125" mass="14224">MALDGSFTCEAAILRFLARCPELRSNPKLVSLLQKEEKKDETPRACLLGLLQGSRFGSFLIIFYLFMWMNKWIANHLLEATSAQISPVNLNGNLDLSRSKVNYVIPQLRQKLLGLLRFSSPLRID</sequence>
<proteinExistence type="predicted"/>
<evidence type="ECO:0008006" key="4">
    <source>
        <dbReference type="Google" id="ProtNLM"/>
    </source>
</evidence>